<dbReference type="InterPro" id="IPR012328">
    <property type="entry name" value="Chalcone/stilbene_synt_C"/>
</dbReference>
<dbReference type="FunFam" id="3.40.47.10:FF:000014">
    <property type="entry name" value="Chalcone synthase 1"/>
    <property type="match status" value="1"/>
</dbReference>
<dbReference type="SUPFAM" id="SSF53901">
    <property type="entry name" value="Thiolase-like"/>
    <property type="match status" value="2"/>
</dbReference>
<accession>A0AA41RNH2</accession>
<feature type="domain" description="Chalcone/stilbene synthase C-terminal" evidence="7">
    <location>
        <begin position="252"/>
        <end position="402"/>
    </location>
</feature>
<evidence type="ECO:0000313" key="8">
    <source>
        <dbReference type="EMBL" id="MCL7022006.1"/>
    </source>
</evidence>
<evidence type="ECO:0008006" key="10">
    <source>
        <dbReference type="Google" id="ProtNLM"/>
    </source>
</evidence>
<dbReference type="InterPro" id="IPR016039">
    <property type="entry name" value="Thiolase-like"/>
</dbReference>
<dbReference type="InterPro" id="IPR011141">
    <property type="entry name" value="Polyketide_synthase_type-III"/>
</dbReference>
<comment type="similarity">
    <text evidence="1 5">Belongs to the thiolase-like superfamily. Chalcone/stilbene synthases family.</text>
</comment>
<dbReference type="GO" id="GO:0030639">
    <property type="term" value="P:polyketide biosynthetic process"/>
    <property type="evidence" value="ECO:0007669"/>
    <property type="project" value="TreeGrafter"/>
</dbReference>
<dbReference type="Pfam" id="PF02797">
    <property type="entry name" value="Chal_sti_synt_C"/>
    <property type="match status" value="1"/>
</dbReference>
<dbReference type="EMBL" id="JAJJMA010007085">
    <property type="protein sequence ID" value="MCL7022006.1"/>
    <property type="molecule type" value="Genomic_DNA"/>
</dbReference>
<dbReference type="PANTHER" id="PTHR11877">
    <property type="entry name" value="HYDROXYMETHYLGLUTARYL-COA SYNTHASE"/>
    <property type="match status" value="1"/>
</dbReference>
<evidence type="ECO:0000256" key="4">
    <source>
        <dbReference type="PIRSR" id="PIRSR000451-1"/>
    </source>
</evidence>
<dbReference type="PANTHER" id="PTHR11877:SF14">
    <property type="entry name" value="CHALCONE SYNTHASE"/>
    <property type="match status" value="1"/>
</dbReference>
<proteinExistence type="inferred from homology"/>
<evidence type="ECO:0000256" key="1">
    <source>
        <dbReference type="ARBA" id="ARBA00005531"/>
    </source>
</evidence>
<dbReference type="Gene3D" id="3.40.47.10">
    <property type="match status" value="2"/>
</dbReference>
<dbReference type="CDD" id="cd00831">
    <property type="entry name" value="CHS_like"/>
    <property type="match status" value="1"/>
</dbReference>
<evidence type="ECO:0000256" key="2">
    <source>
        <dbReference type="ARBA" id="ARBA00022679"/>
    </source>
</evidence>
<dbReference type="GO" id="GO:0016747">
    <property type="term" value="F:acyltransferase activity, transferring groups other than amino-acyl groups"/>
    <property type="evidence" value="ECO:0007669"/>
    <property type="project" value="InterPro"/>
</dbReference>
<dbReference type="Proteomes" id="UP001177140">
    <property type="component" value="Unassembled WGS sequence"/>
</dbReference>
<keyword evidence="2 5" id="KW-0808">Transferase</keyword>
<organism evidence="8 9">
    <name type="scientific">Papaver nudicaule</name>
    <name type="common">Iceland poppy</name>
    <dbReference type="NCBI Taxonomy" id="74823"/>
    <lineage>
        <taxon>Eukaryota</taxon>
        <taxon>Viridiplantae</taxon>
        <taxon>Streptophyta</taxon>
        <taxon>Embryophyta</taxon>
        <taxon>Tracheophyta</taxon>
        <taxon>Spermatophyta</taxon>
        <taxon>Magnoliopsida</taxon>
        <taxon>Ranunculales</taxon>
        <taxon>Papaveraceae</taxon>
        <taxon>Papaveroideae</taxon>
        <taxon>Papaver</taxon>
    </lineage>
</organism>
<gene>
    <name evidence="8" type="ORF">MKW94_006306</name>
</gene>
<evidence type="ECO:0000313" key="9">
    <source>
        <dbReference type="Proteomes" id="UP001177140"/>
    </source>
</evidence>
<evidence type="ECO:0000259" key="6">
    <source>
        <dbReference type="Pfam" id="PF00195"/>
    </source>
</evidence>
<keyword evidence="9" id="KW-1185">Reference proteome</keyword>
<dbReference type="AlphaFoldDB" id="A0AA41RNH2"/>
<feature type="domain" description="Chalcone/stilbene synthase N-terminal" evidence="6">
    <location>
        <begin position="18"/>
        <end position="241"/>
    </location>
</feature>
<protein>
    <recommendedName>
        <fullName evidence="10">Chalcone synthase</fullName>
    </recommendedName>
</protein>
<comment type="caution">
    <text evidence="8">The sequence shown here is derived from an EMBL/GenBank/DDBJ whole genome shotgun (WGS) entry which is preliminary data.</text>
</comment>
<evidence type="ECO:0000256" key="5">
    <source>
        <dbReference type="RuleBase" id="RU003633"/>
    </source>
</evidence>
<keyword evidence="3 5" id="KW-0012">Acyltransferase</keyword>
<dbReference type="InterPro" id="IPR001099">
    <property type="entry name" value="Chalcone/stilbene_synt_N"/>
</dbReference>
<evidence type="ECO:0000259" key="7">
    <source>
        <dbReference type="Pfam" id="PF02797"/>
    </source>
</evidence>
<dbReference type="PIRSF" id="PIRSF000451">
    <property type="entry name" value="PKS_III"/>
    <property type="match status" value="1"/>
</dbReference>
<reference evidence="8" key="1">
    <citation type="submission" date="2022-03" db="EMBL/GenBank/DDBJ databases">
        <title>A functionally conserved STORR gene fusion in Papaver species that diverged 16.8 million years ago.</title>
        <authorList>
            <person name="Catania T."/>
        </authorList>
    </citation>
    <scope>NUCLEOTIDE SEQUENCE</scope>
    <source>
        <strain evidence="8">S-191538</strain>
    </source>
</reference>
<name>A0AA41RNH2_PAPNU</name>
<feature type="active site" description="Acyl-thioester intermediate" evidence="4">
    <location>
        <position position="176"/>
    </location>
</feature>
<dbReference type="FunFam" id="3.40.47.10:FF:000025">
    <property type="entry name" value="Chalcone synthase 2"/>
    <property type="match status" value="1"/>
</dbReference>
<evidence type="ECO:0000256" key="3">
    <source>
        <dbReference type="ARBA" id="ARBA00023315"/>
    </source>
</evidence>
<sequence length="409" mass="44755">MAPSPNNGVSQELPNGIKKSTSAQGFATVLAIGTALPPNVFYQDDYPDFYFKVTNSDHKTELKEKFKRICAGSKIKKRHLHLTEEIMKEFPDIANECMTGASLDVRQEIMRVEIPKLAKEASLKAIEEWGQPKSEITHLVVSTLSCLELPGIDHHLAKLLGLNPTVHRFGLYNHGCYAGASALRLAKDIADNNPSARILIASSEMSSINITTGPSDDYVDALVCQAIFSDGASAVIVGLEPDTSSGENPLFEIVSACQTVIPDSDYDVHVLFRQVGPIARLSKRVPELIASNIEECLETAFAPFGVSDWNSLFWIVHPGGPEILHQTELKLGLTENKMDASYKILSEYGNVIGACLYFVMDEMRKKSIKEAKSTTGEGLEWGVAFGFGPGLTIEALVLRSVPINMETRN</sequence>
<dbReference type="Pfam" id="PF00195">
    <property type="entry name" value="Chal_sti_synt_N"/>
    <property type="match status" value="1"/>
</dbReference>